<dbReference type="CDD" id="cd20293">
    <property type="entry name" value="cupin_HutD_N"/>
    <property type="match status" value="1"/>
</dbReference>
<dbReference type="InterPro" id="IPR010282">
    <property type="entry name" value="Uncharacterised_HutD/Ves"/>
</dbReference>
<name>A0A1H5BX17_9ACTN</name>
<sequence>MTVRVLRADERPAAPWKNGGGLTREIAAAPGGAGTSDFEWRVSLADVDRGGPFSRFEGVDRIITLVDGPGMVLTVDGTPHTVAERYAPFAFPGDAATDCRLLGGPLVDFNVMTRRGRAAARVEIVRGRTAFSAPAGATLLAVVLEGSAVLETAGSALGRLDAALTADAGDEALDVSGVAALVTLTRTTAPL</sequence>
<dbReference type="AlphaFoldDB" id="A0A1H5BX17"/>
<dbReference type="SUPFAM" id="SSF51182">
    <property type="entry name" value="RmlC-like cupins"/>
    <property type="match status" value="1"/>
</dbReference>
<accession>A0A1H5BX17</accession>
<dbReference type="Gene3D" id="2.60.120.10">
    <property type="entry name" value="Jelly Rolls"/>
    <property type="match status" value="1"/>
</dbReference>
<dbReference type="Proteomes" id="UP000182375">
    <property type="component" value="Unassembled WGS sequence"/>
</dbReference>
<evidence type="ECO:0000313" key="1">
    <source>
        <dbReference type="EMBL" id="SED59119.1"/>
    </source>
</evidence>
<organism evidence="1 2">
    <name type="scientific">Streptomyces misionensis</name>
    <dbReference type="NCBI Taxonomy" id="67331"/>
    <lineage>
        <taxon>Bacteria</taxon>
        <taxon>Bacillati</taxon>
        <taxon>Actinomycetota</taxon>
        <taxon>Actinomycetes</taxon>
        <taxon>Kitasatosporales</taxon>
        <taxon>Streptomycetaceae</taxon>
        <taxon>Streptomyces</taxon>
    </lineage>
</organism>
<dbReference type="STRING" id="67331.SAMN04490357_5237"/>
<reference evidence="1 2" key="1">
    <citation type="submission" date="2016-10" db="EMBL/GenBank/DDBJ databases">
        <authorList>
            <person name="de Groot N.N."/>
        </authorList>
    </citation>
    <scope>NUCLEOTIDE SEQUENCE [LARGE SCALE GENOMIC DNA]</scope>
    <source>
        <strain evidence="1 2">DSM 40306</strain>
    </source>
</reference>
<dbReference type="GeneID" id="95514319"/>
<evidence type="ECO:0008006" key="3">
    <source>
        <dbReference type="Google" id="ProtNLM"/>
    </source>
</evidence>
<dbReference type="PANTHER" id="PTHR37943:SF1">
    <property type="entry name" value="PROTEIN VES"/>
    <property type="match status" value="1"/>
</dbReference>
<proteinExistence type="predicted"/>
<protein>
    <recommendedName>
        <fullName evidence="3">HutD family protein</fullName>
    </recommendedName>
</protein>
<dbReference type="EMBL" id="FNTD01000004">
    <property type="protein sequence ID" value="SED59119.1"/>
    <property type="molecule type" value="Genomic_DNA"/>
</dbReference>
<gene>
    <name evidence="1" type="ORF">SAMN04490357_5237</name>
</gene>
<dbReference type="RefSeq" id="WP_074993225.1">
    <property type="nucleotide sequence ID" value="NZ_FNTD01000004.1"/>
</dbReference>
<evidence type="ECO:0000313" key="2">
    <source>
        <dbReference type="Proteomes" id="UP000182375"/>
    </source>
</evidence>
<dbReference type="InterPro" id="IPR011051">
    <property type="entry name" value="RmlC_Cupin_sf"/>
</dbReference>
<dbReference type="Pfam" id="PF05962">
    <property type="entry name" value="HutD"/>
    <property type="match status" value="1"/>
</dbReference>
<dbReference type="InterPro" id="IPR014710">
    <property type="entry name" value="RmlC-like_jellyroll"/>
</dbReference>
<dbReference type="PANTHER" id="PTHR37943">
    <property type="entry name" value="PROTEIN VES"/>
    <property type="match status" value="1"/>
</dbReference>